<dbReference type="Pfam" id="PF13609">
    <property type="entry name" value="Porin_4"/>
    <property type="match status" value="1"/>
</dbReference>
<dbReference type="GO" id="GO:0015288">
    <property type="term" value="F:porin activity"/>
    <property type="evidence" value="ECO:0007669"/>
    <property type="project" value="InterPro"/>
</dbReference>
<evidence type="ECO:0000259" key="2">
    <source>
        <dbReference type="Pfam" id="PF13609"/>
    </source>
</evidence>
<dbReference type="GO" id="GO:0016020">
    <property type="term" value="C:membrane"/>
    <property type="evidence" value="ECO:0007669"/>
    <property type="project" value="InterPro"/>
</dbReference>
<dbReference type="AlphaFoldDB" id="A0A443JCK1"/>
<evidence type="ECO:0000313" key="3">
    <source>
        <dbReference type="EMBL" id="RWR18265.1"/>
    </source>
</evidence>
<dbReference type="OrthoDB" id="7326315at2"/>
<evidence type="ECO:0000313" key="4">
    <source>
        <dbReference type="EMBL" id="RWR26479.1"/>
    </source>
</evidence>
<dbReference type="SUPFAM" id="SSF56935">
    <property type="entry name" value="Porins"/>
    <property type="match status" value="1"/>
</dbReference>
<evidence type="ECO:0000313" key="6">
    <source>
        <dbReference type="Proteomes" id="UP000285295"/>
    </source>
</evidence>
<dbReference type="EMBL" id="SAUX01000032">
    <property type="protein sequence ID" value="RWR26479.1"/>
    <property type="molecule type" value="Genomic_DNA"/>
</dbReference>
<dbReference type="Gene3D" id="2.40.160.10">
    <property type="entry name" value="Porin"/>
    <property type="match status" value="1"/>
</dbReference>
<name>A0A443JCK1_9RHOB</name>
<organism evidence="3 5">
    <name type="scientific">Paenirhodobacter populi</name>
    <dbReference type="NCBI Taxonomy" id="2306993"/>
    <lineage>
        <taxon>Bacteria</taxon>
        <taxon>Pseudomonadati</taxon>
        <taxon>Pseudomonadota</taxon>
        <taxon>Alphaproteobacteria</taxon>
        <taxon>Rhodobacterales</taxon>
        <taxon>Rhodobacter group</taxon>
        <taxon>Paenirhodobacter</taxon>
    </lineage>
</organism>
<dbReference type="InterPro" id="IPR023614">
    <property type="entry name" value="Porin_dom_sf"/>
</dbReference>
<dbReference type="EMBL" id="SAUZ01000020">
    <property type="protein sequence ID" value="RWR18265.1"/>
    <property type="molecule type" value="Genomic_DNA"/>
</dbReference>
<comment type="caution">
    <text evidence="3">The sequence shown here is derived from an EMBL/GenBank/DDBJ whole genome shotgun (WGS) entry which is preliminary data.</text>
</comment>
<keyword evidence="1" id="KW-0732">Signal</keyword>
<feature type="chain" id="PRO_5044086260" evidence="1">
    <location>
        <begin position="21"/>
        <end position="329"/>
    </location>
</feature>
<dbReference type="RefSeq" id="WP_128209779.1">
    <property type="nucleotide sequence ID" value="NZ_JBHRSO010000064.1"/>
</dbReference>
<dbReference type="Proteomes" id="UP000284476">
    <property type="component" value="Unassembled WGS sequence"/>
</dbReference>
<feature type="domain" description="Porin" evidence="2">
    <location>
        <begin position="7"/>
        <end position="306"/>
    </location>
</feature>
<dbReference type="Proteomes" id="UP000285295">
    <property type="component" value="Unassembled WGS sequence"/>
</dbReference>
<reference evidence="3 6" key="2">
    <citation type="submission" date="2019-01" db="EMBL/GenBank/DDBJ databases">
        <authorList>
            <person name="Li Y."/>
        </authorList>
    </citation>
    <scope>NUCLEOTIDE SEQUENCE [LARGE SCALE GENOMIC DNA]</scope>
    <source>
        <strain evidence="4 6">D19-10-3-21</strain>
        <strain evidence="3">SK2B-1</strain>
    </source>
</reference>
<feature type="signal peptide" evidence="1">
    <location>
        <begin position="1"/>
        <end position="20"/>
    </location>
</feature>
<evidence type="ECO:0000313" key="5">
    <source>
        <dbReference type="Proteomes" id="UP000284476"/>
    </source>
</evidence>
<reference evidence="5 6" key="1">
    <citation type="submission" date="2019-01" db="EMBL/GenBank/DDBJ databases">
        <title>Sinorhodobacter populi sp. nov. isolated from the symptomatic bark tissue of Populus euramericana canker.</title>
        <authorList>
            <person name="Xu G."/>
        </authorList>
    </citation>
    <scope>NUCLEOTIDE SEQUENCE [LARGE SCALE GENOMIC DNA]</scope>
    <source>
        <strain evidence="4 6">D19-10-3-21</strain>
        <strain evidence="3 5">SK2B-1</strain>
    </source>
</reference>
<sequence length="329" mass="35356">MKKVLFATTALVFSAGFAAAEVSISGYGRFGASYDSSADDNDSQKSTSWIEQRLRLNIDALTTTDGGVEFGGRIRLQFDDGNDSTGTAPALLYVSYGGLRVEVGNANTAFDSDPLAQNSEIGLTERSFGDPRSAFLSYNTYAYDTDNRTGIYAQYSIAGFTARGSYVDPDQKSDDQPLNEDGIGLVSEKSVSFSYETGPLTISAAGNWDSAGIKKNNVWFIGGLYQFTDQFSAGLNYIDEGYEGWNKEGDLGKTVVVYGTYAIDAVALHAYIANNDADDNKSDTTYGLGADYDLGGGTKLLGSIERGYGSKSSDKDEETIAQFGVKFNF</sequence>
<evidence type="ECO:0000256" key="1">
    <source>
        <dbReference type="SAM" id="SignalP"/>
    </source>
</evidence>
<accession>A0A443K153</accession>
<proteinExistence type="predicted"/>
<accession>A0A443JCK1</accession>
<dbReference type="InterPro" id="IPR033900">
    <property type="entry name" value="Gram_neg_porin_domain"/>
</dbReference>
<protein>
    <submittedName>
        <fullName evidence="3">Porin</fullName>
    </submittedName>
</protein>
<gene>
    <name evidence="3" type="ORF">D2T30_16490</name>
    <name evidence="4" type="ORF">D2T31_19925</name>
</gene>